<sequence length="35" mass="3948">MERDVLSCRPRCHLTGKHVLDAYLATALEGFDLCL</sequence>
<gene>
    <name evidence="1" type="ORF">HMPREF9233_00572</name>
</gene>
<dbReference type="Proteomes" id="UP000009888">
    <property type="component" value="Unassembled WGS sequence"/>
</dbReference>
<name>K9F2V3_9ACTO</name>
<dbReference type="EMBL" id="AGWL01000002">
    <property type="protein sequence ID" value="EKU95785.1"/>
    <property type="molecule type" value="Genomic_DNA"/>
</dbReference>
<proteinExistence type="predicted"/>
<dbReference type="AlphaFoldDB" id="K9F2V3"/>
<evidence type="ECO:0000313" key="1">
    <source>
        <dbReference type="EMBL" id="EKU95785.1"/>
    </source>
</evidence>
<comment type="caution">
    <text evidence="1">The sequence shown here is derived from an EMBL/GenBank/DDBJ whole genome shotgun (WGS) entry which is preliminary data.</text>
</comment>
<dbReference type="HOGENOM" id="CLU_3362764_0_0_11"/>
<keyword evidence="2" id="KW-1185">Reference proteome</keyword>
<organism evidence="1 2">
    <name type="scientific">Actinobaculum massiliense ACS-171-V-Col2</name>
    <dbReference type="NCBI Taxonomy" id="883066"/>
    <lineage>
        <taxon>Bacteria</taxon>
        <taxon>Bacillati</taxon>
        <taxon>Actinomycetota</taxon>
        <taxon>Actinomycetes</taxon>
        <taxon>Actinomycetales</taxon>
        <taxon>Actinomycetaceae</taxon>
        <taxon>Actinobaculum</taxon>
    </lineage>
</organism>
<evidence type="ECO:0000313" key="2">
    <source>
        <dbReference type="Proteomes" id="UP000009888"/>
    </source>
</evidence>
<reference evidence="1 2" key="1">
    <citation type="submission" date="2012-09" db="EMBL/GenBank/DDBJ databases">
        <title>The Genome Sequence of Actinobaculum massiliae ACS-171-V-COL2.</title>
        <authorList>
            <consortium name="The Broad Institute Genome Sequencing Platform"/>
            <person name="Earl A."/>
            <person name="Ward D."/>
            <person name="Feldgarden M."/>
            <person name="Gevers D."/>
            <person name="Saerens B."/>
            <person name="Vaneechoutte M."/>
            <person name="Walker B."/>
            <person name="Young S.K."/>
            <person name="Zeng Q."/>
            <person name="Gargeya S."/>
            <person name="Fitzgerald M."/>
            <person name="Haas B."/>
            <person name="Abouelleil A."/>
            <person name="Alvarado L."/>
            <person name="Arachchi H.M."/>
            <person name="Berlin A."/>
            <person name="Chapman S.B."/>
            <person name="Goldberg J."/>
            <person name="Griggs A."/>
            <person name="Gujja S."/>
            <person name="Hansen M."/>
            <person name="Howarth C."/>
            <person name="Imamovic A."/>
            <person name="Larimer J."/>
            <person name="McCowen C."/>
            <person name="Montmayeur A."/>
            <person name="Murphy C."/>
            <person name="Neiman D."/>
            <person name="Pearson M."/>
            <person name="Priest M."/>
            <person name="Roberts A."/>
            <person name="Saif S."/>
            <person name="Shea T."/>
            <person name="Sisk P."/>
            <person name="Sykes S."/>
            <person name="Wortman J."/>
            <person name="Nusbaum C."/>
            <person name="Birren B."/>
        </authorList>
    </citation>
    <scope>NUCLEOTIDE SEQUENCE [LARGE SCALE GENOMIC DNA]</scope>
    <source>
        <strain evidence="2">ACS-171-V-Col2</strain>
    </source>
</reference>
<accession>K9F2V3</accession>
<protein>
    <submittedName>
        <fullName evidence="1">Uncharacterized protein</fullName>
    </submittedName>
</protein>